<keyword evidence="4 5" id="KW-0472">Membrane</keyword>
<feature type="transmembrane region" description="Helical" evidence="5">
    <location>
        <begin position="37"/>
        <end position="57"/>
    </location>
</feature>
<evidence type="ECO:0000259" key="6">
    <source>
        <dbReference type="PROSITE" id="PS50850"/>
    </source>
</evidence>
<proteinExistence type="predicted"/>
<feature type="transmembrane region" description="Helical" evidence="5">
    <location>
        <begin position="342"/>
        <end position="364"/>
    </location>
</feature>
<dbReference type="InterPro" id="IPR005828">
    <property type="entry name" value="MFS_sugar_transport-like"/>
</dbReference>
<keyword evidence="2 5" id="KW-0812">Transmembrane</keyword>
<feature type="domain" description="Major facilitator superfamily (MFS) profile" evidence="6">
    <location>
        <begin position="44"/>
        <end position="484"/>
    </location>
</feature>
<keyword evidence="8" id="KW-1185">Reference proteome</keyword>
<dbReference type="InterPro" id="IPR036259">
    <property type="entry name" value="MFS_trans_sf"/>
</dbReference>
<dbReference type="InterPro" id="IPR020846">
    <property type="entry name" value="MFS_dom"/>
</dbReference>
<feature type="transmembrane region" description="Helical" evidence="5">
    <location>
        <begin position="457"/>
        <end position="479"/>
    </location>
</feature>
<evidence type="ECO:0000256" key="1">
    <source>
        <dbReference type="ARBA" id="ARBA00004141"/>
    </source>
</evidence>
<dbReference type="STRING" id="30019.A0A0M3QVP8"/>
<feature type="transmembrane region" description="Helical" evidence="5">
    <location>
        <begin position="310"/>
        <end position="330"/>
    </location>
</feature>
<evidence type="ECO:0000256" key="4">
    <source>
        <dbReference type="ARBA" id="ARBA00023136"/>
    </source>
</evidence>
<dbReference type="GO" id="GO:0022857">
    <property type="term" value="F:transmembrane transporter activity"/>
    <property type="evidence" value="ECO:0007669"/>
    <property type="project" value="InterPro"/>
</dbReference>
<dbReference type="GO" id="GO:0016020">
    <property type="term" value="C:membrane"/>
    <property type="evidence" value="ECO:0007669"/>
    <property type="project" value="UniProtKB-SubCell"/>
</dbReference>
<feature type="transmembrane region" description="Helical" evidence="5">
    <location>
        <begin position="170"/>
        <end position="191"/>
    </location>
</feature>
<keyword evidence="3 5" id="KW-1133">Transmembrane helix</keyword>
<feature type="transmembrane region" description="Helical" evidence="5">
    <location>
        <begin position="226"/>
        <end position="244"/>
    </location>
</feature>
<organism evidence="7 8">
    <name type="scientific">Drosophila busckii</name>
    <name type="common">Fruit fly</name>
    <dbReference type="NCBI Taxonomy" id="30019"/>
    <lineage>
        <taxon>Eukaryota</taxon>
        <taxon>Metazoa</taxon>
        <taxon>Ecdysozoa</taxon>
        <taxon>Arthropoda</taxon>
        <taxon>Hexapoda</taxon>
        <taxon>Insecta</taxon>
        <taxon>Pterygota</taxon>
        <taxon>Neoptera</taxon>
        <taxon>Endopterygota</taxon>
        <taxon>Diptera</taxon>
        <taxon>Brachycera</taxon>
        <taxon>Muscomorpha</taxon>
        <taxon>Ephydroidea</taxon>
        <taxon>Drosophilidae</taxon>
        <taxon>Drosophila</taxon>
    </lineage>
</organism>
<dbReference type="Pfam" id="PF00083">
    <property type="entry name" value="Sugar_tr"/>
    <property type="match status" value="1"/>
</dbReference>
<evidence type="ECO:0000256" key="2">
    <source>
        <dbReference type="ARBA" id="ARBA00022692"/>
    </source>
</evidence>
<name>A0A0M3QVP8_DROBS</name>
<dbReference type="PANTHER" id="PTHR24064">
    <property type="entry name" value="SOLUTE CARRIER FAMILY 22 MEMBER"/>
    <property type="match status" value="1"/>
</dbReference>
<dbReference type="Proteomes" id="UP000494163">
    <property type="component" value="Chromosome 2R"/>
</dbReference>
<feature type="transmembrane region" description="Helical" evidence="5">
    <location>
        <begin position="198"/>
        <end position="220"/>
    </location>
</feature>
<evidence type="ECO:0000256" key="5">
    <source>
        <dbReference type="SAM" id="Phobius"/>
    </source>
</evidence>
<dbReference type="EMBL" id="CP012524">
    <property type="protein sequence ID" value="ALC42779.1"/>
    <property type="molecule type" value="Genomic_DNA"/>
</dbReference>
<evidence type="ECO:0000256" key="3">
    <source>
        <dbReference type="ARBA" id="ARBA00022989"/>
    </source>
</evidence>
<sequence>MADAQPKQKPPPKEVTIVPPEKTADPIISVIGDFRRYQFFFCMIIFLVKFGTGWHTLGHIFLAAPTPLKCQTENVTNACSGDCEEKEFDTSVFKSTIVTEWNLTCGDSYMASLSQAIVMTGIMFGSIFFGAISDRCGRRPAFLGCCFMQLFTGLTVCLSPYYWFYCVFRFLVAFATGGTMVVSFVLIMEIIGPKKRELIAILYQLPFNLGHASLAVFAYFIRTWRWFQFSITIFSIVFVIYIFLVPESPRWLLTTGRVDKSIAILEKVAKHNRAPTDNIRGEIEAASKALQAKTPAKKGTVIDLFRTPYLAVKTICMANAWLVVSMVYYGTSQFISNLGGNIFINNLIVASLGIPGTLICVLMTKYLGRKLTLQLSNGCSAVGLLLLAFLSNTNEIVRVTLAGLGLFGASITYPNVYLYGAEIFPTVVRSNGVGLCSMIGRIGSIAAPFISDLSKIKFWYTPLIFGIFSAFGVFTAFFLPETRGMQLPETLEDGEQFGRKQPKAKE</sequence>
<feature type="transmembrane region" description="Helical" evidence="5">
    <location>
        <begin position="141"/>
        <end position="164"/>
    </location>
</feature>
<dbReference type="SUPFAM" id="SSF103473">
    <property type="entry name" value="MFS general substrate transporter"/>
    <property type="match status" value="1"/>
</dbReference>
<dbReference type="OrthoDB" id="5296287at2759"/>
<feature type="transmembrane region" description="Helical" evidence="5">
    <location>
        <begin position="109"/>
        <end position="129"/>
    </location>
</feature>
<feature type="transmembrane region" description="Helical" evidence="5">
    <location>
        <begin position="396"/>
        <end position="420"/>
    </location>
</feature>
<dbReference type="PROSITE" id="PS50850">
    <property type="entry name" value="MFS"/>
    <property type="match status" value="1"/>
</dbReference>
<dbReference type="CDD" id="cd17317">
    <property type="entry name" value="MFS_SLC22"/>
    <property type="match status" value="1"/>
</dbReference>
<gene>
    <name evidence="7" type="ORF">Dbus_chr2Rg2358</name>
</gene>
<accession>A0A0M3QVP8</accession>
<reference evidence="7 8" key="1">
    <citation type="submission" date="2015-08" db="EMBL/GenBank/DDBJ databases">
        <title>Ancestral chromatin configuration constrains chromatin evolution on differentiating sex chromosomes in Drosophila.</title>
        <authorList>
            <person name="Zhou Q."/>
            <person name="Bachtrog D."/>
        </authorList>
    </citation>
    <scope>NUCLEOTIDE SEQUENCE [LARGE SCALE GENOMIC DNA]</scope>
    <source>
        <tissue evidence="7">Whole larvae</tissue>
    </source>
</reference>
<comment type="subcellular location">
    <subcellularLocation>
        <location evidence="1">Membrane</location>
        <topology evidence="1">Multi-pass membrane protein</topology>
    </subcellularLocation>
</comment>
<protein>
    <submittedName>
        <fullName evidence="7">CG8654</fullName>
    </submittedName>
</protein>
<dbReference type="Gene3D" id="1.20.1250.20">
    <property type="entry name" value="MFS general substrate transporter like domains"/>
    <property type="match status" value="1"/>
</dbReference>
<evidence type="ECO:0000313" key="8">
    <source>
        <dbReference type="Proteomes" id="UP000494163"/>
    </source>
</evidence>
<evidence type="ECO:0000313" key="7">
    <source>
        <dbReference type="EMBL" id="ALC42779.1"/>
    </source>
</evidence>
<dbReference type="AlphaFoldDB" id="A0A0M3QVP8"/>
<dbReference type="OMA" id="CVSPYFW"/>